<dbReference type="EMBL" id="MU001885">
    <property type="protein sequence ID" value="KAF2794626.1"/>
    <property type="molecule type" value="Genomic_DNA"/>
</dbReference>
<name>A0A6A6XDT8_9PLEO</name>
<sequence length="266" mass="29722">MAARKSDPARKSAKSGDTTASPLARVMREYDELVLAFETGLLRSLDDAQRELRRRRRDDLRHHACRLALAELSTQYTRKQILCSLRAAETLGKSVEERLHSALDASVPPATDLGALDSLHNGYFRLYSTALFDLLGRPTNLRFGTLRFLPTSPPHSDWTSLELALSSSFFVANALETLPYHIFHVPPSPSLQNRGILSRKPEDNGAFPPYDSWLLFTFLGHGCLKVEIPIEMCADVYGGPLRGRENVEVLFWGIFVPDDAVDDPLS</sequence>
<feature type="region of interest" description="Disordered" evidence="1">
    <location>
        <begin position="1"/>
        <end position="22"/>
    </location>
</feature>
<dbReference type="AlphaFoldDB" id="A0A6A6XDT8"/>
<organism evidence="2 3">
    <name type="scientific">Melanomma pulvis-pyrius CBS 109.77</name>
    <dbReference type="NCBI Taxonomy" id="1314802"/>
    <lineage>
        <taxon>Eukaryota</taxon>
        <taxon>Fungi</taxon>
        <taxon>Dikarya</taxon>
        <taxon>Ascomycota</taxon>
        <taxon>Pezizomycotina</taxon>
        <taxon>Dothideomycetes</taxon>
        <taxon>Pleosporomycetidae</taxon>
        <taxon>Pleosporales</taxon>
        <taxon>Melanommataceae</taxon>
        <taxon>Melanomma</taxon>
    </lineage>
</organism>
<protein>
    <submittedName>
        <fullName evidence="2">Uncharacterized protein</fullName>
    </submittedName>
</protein>
<evidence type="ECO:0000313" key="3">
    <source>
        <dbReference type="Proteomes" id="UP000799757"/>
    </source>
</evidence>
<reference evidence="2" key="1">
    <citation type="journal article" date="2020" name="Stud. Mycol.">
        <title>101 Dothideomycetes genomes: a test case for predicting lifestyles and emergence of pathogens.</title>
        <authorList>
            <person name="Haridas S."/>
            <person name="Albert R."/>
            <person name="Binder M."/>
            <person name="Bloem J."/>
            <person name="Labutti K."/>
            <person name="Salamov A."/>
            <person name="Andreopoulos B."/>
            <person name="Baker S."/>
            <person name="Barry K."/>
            <person name="Bills G."/>
            <person name="Bluhm B."/>
            <person name="Cannon C."/>
            <person name="Castanera R."/>
            <person name="Culley D."/>
            <person name="Daum C."/>
            <person name="Ezra D."/>
            <person name="Gonzalez J."/>
            <person name="Henrissat B."/>
            <person name="Kuo A."/>
            <person name="Liang C."/>
            <person name="Lipzen A."/>
            <person name="Lutzoni F."/>
            <person name="Magnuson J."/>
            <person name="Mondo S."/>
            <person name="Nolan M."/>
            <person name="Ohm R."/>
            <person name="Pangilinan J."/>
            <person name="Park H.-J."/>
            <person name="Ramirez L."/>
            <person name="Alfaro M."/>
            <person name="Sun H."/>
            <person name="Tritt A."/>
            <person name="Yoshinaga Y."/>
            <person name="Zwiers L.-H."/>
            <person name="Turgeon B."/>
            <person name="Goodwin S."/>
            <person name="Spatafora J."/>
            <person name="Crous P."/>
            <person name="Grigoriev I."/>
        </authorList>
    </citation>
    <scope>NUCLEOTIDE SEQUENCE</scope>
    <source>
        <strain evidence="2">CBS 109.77</strain>
    </source>
</reference>
<accession>A0A6A6XDT8</accession>
<gene>
    <name evidence="2" type="ORF">K505DRAFT_241781</name>
</gene>
<proteinExistence type="predicted"/>
<feature type="compositionally biased region" description="Basic and acidic residues" evidence="1">
    <location>
        <begin position="1"/>
        <end position="10"/>
    </location>
</feature>
<dbReference type="OrthoDB" id="3768628at2759"/>
<keyword evidence="3" id="KW-1185">Reference proteome</keyword>
<evidence type="ECO:0000313" key="2">
    <source>
        <dbReference type="EMBL" id="KAF2794626.1"/>
    </source>
</evidence>
<evidence type="ECO:0000256" key="1">
    <source>
        <dbReference type="SAM" id="MobiDB-lite"/>
    </source>
</evidence>
<dbReference type="Proteomes" id="UP000799757">
    <property type="component" value="Unassembled WGS sequence"/>
</dbReference>